<gene>
    <name evidence="6" type="ORF">K4A83_10930</name>
</gene>
<name>A0ABT3L5J5_9CYAN</name>
<evidence type="ECO:0000256" key="4">
    <source>
        <dbReference type="SAM" id="Coils"/>
    </source>
</evidence>
<dbReference type="SMART" id="SM00028">
    <property type="entry name" value="TPR"/>
    <property type="match status" value="13"/>
</dbReference>
<dbReference type="Gene3D" id="1.25.40.10">
    <property type="entry name" value="Tetratricopeptide repeat domain"/>
    <property type="match status" value="4"/>
</dbReference>
<sequence length="1121" mass="125717">MKRWGWLLVGGVLLWESGVNRAEVRGATVEIAQTPLEEAEQLNQQVIQLYQAGNYEAAIPLMERVLTLRQQVLGTQHPDVANSLNNLAFLYEAQGRYSEAEPLYLQALESRKRLWGTEHPDVATSLNNLAGLYSSQGRYSEAESLYLQALEIRKHLLGEEHPTVATSLNNLAFLYTSQGRYSEAEPLYLQALELYKRLLGEEHPELAATLNNLAFLYSSQGRYAEAEPLYLQALELYKLLFGAEDPNLADSLNNLAGLYLSQGRYLEAEPLYLQALGMRKHQFGVEHPSVAQSLNNLAILYSSQGRYAEAEPLYLQALEMRKRLLGVEHPSVADSLNNLAELYRFQGRYPEAEPLYLQALEMRKRQFGVEHSLVAQSLHNLAGLYESQGRYSEAEPLYFQALEINQRLLGTEHGSVATSLNNLATLYYAQGRYPEAEPLLRQALEIRERLWGKEHPDVATSLNNLAELYRSQGRYRDAQPLYIQVLEMRKRLFATEHPSLATSLNNLAFLYLLQERYPAAEPLFHQALEMRKQLLGEQHPDIAASLNNLALLHQSQGDVTNAVNFLRQGLDIEEHNLDTILATGSESQKQDYMNTLRGTTQSAISLHLQTAPNDPEAANLAFTTLLRRKGRILEAVTNNLQTLRQNLTPANQKLLDNLTRTRSQLAALTFNPPENLPPEQYRQQLSQLQNQANELEVQLARNSAEFRQQTASVTIEAIQALIPRDAALIELVVYRPFHPKAPPGEQWGEPHYGAYLLQSSGPPQWVDLGRAEPIDALRVRVHRDLTNSARRPENSLKPNARQLDEMVMQPIRAQLGNTKQLLISPDGQLNLLPFAALVDENGQYLVENYSITYLTTGRDLIRFQEYLPSQNPPLILANPDYRQADSLSIVASRGRGDTQRSLDLGKLTFAALPYTEVEGKALQNLLPEAVVLMGDEATENVLQQTPSPRMLHLATHGFFLPDIASRELAVPQSFSGLLSREAPLLRSGLALAGFNERRSGGEDGVLTALEVAGLNLWGTQLVVLSACETGIGEVNNGEGVYGLRRALVMAGSESQVMSLWKVSDEGTKDFMVEYYERVLRGEGRGEALRQVQLGMLRGDRYGHPYYWAAFIPSGDWREMGD</sequence>
<dbReference type="Pfam" id="PF12770">
    <property type="entry name" value="CHAT"/>
    <property type="match status" value="1"/>
</dbReference>
<dbReference type="EMBL" id="JAIHOM010000046">
    <property type="protein sequence ID" value="MCW6036772.1"/>
    <property type="molecule type" value="Genomic_DNA"/>
</dbReference>
<feature type="repeat" description="TPR" evidence="3">
    <location>
        <begin position="165"/>
        <end position="198"/>
    </location>
</feature>
<comment type="caution">
    <text evidence="6">The sequence shown here is derived from an EMBL/GenBank/DDBJ whole genome shotgun (WGS) entry which is preliminary data.</text>
</comment>
<feature type="repeat" description="TPR" evidence="3">
    <location>
        <begin position="417"/>
        <end position="450"/>
    </location>
</feature>
<dbReference type="PROSITE" id="PS50005">
    <property type="entry name" value="TPR"/>
    <property type="match status" value="7"/>
</dbReference>
<evidence type="ECO:0000313" key="6">
    <source>
        <dbReference type="EMBL" id="MCW6036772.1"/>
    </source>
</evidence>
<keyword evidence="7" id="KW-1185">Reference proteome</keyword>
<proteinExistence type="predicted"/>
<keyword evidence="2 3" id="KW-0802">TPR repeat</keyword>
<evidence type="ECO:0000256" key="1">
    <source>
        <dbReference type="ARBA" id="ARBA00022737"/>
    </source>
</evidence>
<dbReference type="RefSeq" id="WP_265264606.1">
    <property type="nucleotide sequence ID" value="NZ_JAIHOM010000046.1"/>
</dbReference>
<feature type="domain" description="CHAT" evidence="5">
    <location>
        <begin position="798"/>
        <end position="1115"/>
    </location>
</feature>
<dbReference type="InterPro" id="IPR011990">
    <property type="entry name" value="TPR-like_helical_dom_sf"/>
</dbReference>
<evidence type="ECO:0000313" key="7">
    <source>
        <dbReference type="Proteomes" id="UP001526426"/>
    </source>
</evidence>
<evidence type="ECO:0000256" key="2">
    <source>
        <dbReference type="ARBA" id="ARBA00022803"/>
    </source>
</evidence>
<dbReference type="Pfam" id="PF13424">
    <property type="entry name" value="TPR_12"/>
    <property type="match status" value="5"/>
</dbReference>
<feature type="repeat" description="TPR" evidence="3">
    <location>
        <begin position="333"/>
        <end position="366"/>
    </location>
</feature>
<feature type="repeat" description="TPR" evidence="3">
    <location>
        <begin position="375"/>
        <end position="408"/>
    </location>
</feature>
<protein>
    <submittedName>
        <fullName evidence="6">Tetratricopeptide repeat protein</fullName>
    </submittedName>
</protein>
<accession>A0ABT3L5J5</accession>
<feature type="repeat" description="TPR" evidence="3">
    <location>
        <begin position="291"/>
        <end position="324"/>
    </location>
</feature>
<dbReference type="Pfam" id="PF13374">
    <property type="entry name" value="TPR_10"/>
    <property type="match status" value="3"/>
</dbReference>
<reference evidence="6 7" key="1">
    <citation type="submission" date="2021-08" db="EMBL/GenBank/DDBJ databases">
        <title>Draft genome sequence of Spirulina subsalsa with high tolerance to salinity and hype-accumulation of phycocyanin.</title>
        <authorList>
            <person name="Pei H."/>
            <person name="Jiang L."/>
        </authorList>
    </citation>
    <scope>NUCLEOTIDE SEQUENCE [LARGE SCALE GENOMIC DNA]</scope>
    <source>
        <strain evidence="6 7">FACHB-351</strain>
    </source>
</reference>
<dbReference type="PANTHER" id="PTHR45641:SF19">
    <property type="entry name" value="NEPHROCYSTIN-3"/>
    <property type="match status" value="1"/>
</dbReference>
<dbReference type="PANTHER" id="PTHR45641">
    <property type="entry name" value="TETRATRICOPEPTIDE REPEAT PROTEIN (AFU_ORTHOLOGUE AFUA_6G03870)"/>
    <property type="match status" value="1"/>
</dbReference>
<feature type="coiled-coil region" evidence="4">
    <location>
        <begin position="678"/>
        <end position="705"/>
    </location>
</feature>
<dbReference type="Proteomes" id="UP001526426">
    <property type="component" value="Unassembled WGS sequence"/>
</dbReference>
<feature type="repeat" description="TPR" evidence="3">
    <location>
        <begin position="123"/>
        <end position="156"/>
    </location>
</feature>
<dbReference type="InterPro" id="IPR019734">
    <property type="entry name" value="TPR_rpt"/>
</dbReference>
<keyword evidence="4" id="KW-0175">Coiled coil</keyword>
<dbReference type="InterPro" id="IPR024983">
    <property type="entry name" value="CHAT_dom"/>
</dbReference>
<evidence type="ECO:0000259" key="5">
    <source>
        <dbReference type="Pfam" id="PF12770"/>
    </source>
</evidence>
<keyword evidence="1" id="KW-0677">Repeat</keyword>
<evidence type="ECO:0000256" key="3">
    <source>
        <dbReference type="PROSITE-ProRule" id="PRU00339"/>
    </source>
</evidence>
<organism evidence="6 7">
    <name type="scientific">Spirulina subsalsa FACHB-351</name>
    <dbReference type="NCBI Taxonomy" id="234711"/>
    <lineage>
        <taxon>Bacteria</taxon>
        <taxon>Bacillati</taxon>
        <taxon>Cyanobacteriota</taxon>
        <taxon>Cyanophyceae</taxon>
        <taxon>Spirulinales</taxon>
        <taxon>Spirulinaceae</taxon>
        <taxon>Spirulina</taxon>
    </lineage>
</organism>
<dbReference type="PRINTS" id="PR00381">
    <property type="entry name" value="KINESINLIGHT"/>
</dbReference>
<dbReference type="SUPFAM" id="SSF48452">
    <property type="entry name" value="TPR-like"/>
    <property type="match status" value="2"/>
</dbReference>
<feature type="repeat" description="TPR" evidence="3">
    <location>
        <begin position="543"/>
        <end position="576"/>
    </location>
</feature>